<sequence>MDWARAAGRGLASLHGETAPLLDTYGPVRPEDGAGGGSHDEWHAAAVAHVPDRRPVLVRYGHGVVAGTGLKYLDGHPDAFVGAGGPGCCHGWATPEHVSVVDGGVACMVDLEHAIAAPGEDDVWRAVVPAFGSAESDARTAFREGYESVRPLPDGFERRRPYDALLNTVYHCPRHVQDQHEPTEAAAMAERLRTRVTESVDRRA</sequence>
<evidence type="ECO:0000313" key="1">
    <source>
        <dbReference type="EMBL" id="TSD14576.1"/>
    </source>
</evidence>
<dbReference type="RefSeq" id="WP_144261292.1">
    <property type="nucleotide sequence ID" value="NZ_QMDX01000003.1"/>
</dbReference>
<reference evidence="1 2" key="1">
    <citation type="submission" date="2018-06" db="EMBL/GenBank/DDBJ databases">
        <title>Natronomonas sp. F16-60 a new haloarchaeon isolated from a solar saltern of Isla Cristina, Huelva, Spain.</title>
        <authorList>
            <person name="Duran-Viseras A."/>
            <person name="Sanchez-Porro C."/>
            <person name="Ventosa A."/>
        </authorList>
    </citation>
    <scope>NUCLEOTIDE SEQUENCE [LARGE SCALE GENOMIC DNA]</scope>
    <source>
        <strain evidence="1 2">F16-60</strain>
    </source>
</reference>
<protein>
    <recommendedName>
        <fullName evidence="3">Phosphotransferase enzyme family protein</fullName>
    </recommendedName>
</protein>
<gene>
    <name evidence="1" type="ORF">DP107_06210</name>
</gene>
<name>A0A554NB08_9EURY</name>
<dbReference type="InterPro" id="IPR011009">
    <property type="entry name" value="Kinase-like_dom_sf"/>
</dbReference>
<evidence type="ECO:0000313" key="2">
    <source>
        <dbReference type="Proteomes" id="UP000319894"/>
    </source>
</evidence>
<dbReference type="InParanoid" id="A0A554NB08"/>
<dbReference type="AlphaFoldDB" id="A0A554NB08"/>
<accession>A0A554NB08</accession>
<organism evidence="1 2">
    <name type="scientific">Haloglomus irregulare</name>
    <dbReference type="NCBI Taxonomy" id="2234134"/>
    <lineage>
        <taxon>Archaea</taxon>
        <taxon>Methanobacteriati</taxon>
        <taxon>Methanobacteriota</taxon>
        <taxon>Stenosarchaea group</taxon>
        <taxon>Halobacteria</taxon>
        <taxon>Halobacteriales</taxon>
        <taxon>Natronomonadaceae</taxon>
        <taxon>Haloglomus</taxon>
    </lineage>
</organism>
<dbReference type="Proteomes" id="UP000319894">
    <property type="component" value="Unassembled WGS sequence"/>
</dbReference>
<dbReference type="SUPFAM" id="SSF56112">
    <property type="entry name" value="Protein kinase-like (PK-like)"/>
    <property type="match status" value="1"/>
</dbReference>
<evidence type="ECO:0008006" key="3">
    <source>
        <dbReference type="Google" id="ProtNLM"/>
    </source>
</evidence>
<dbReference type="OrthoDB" id="350437at2157"/>
<comment type="caution">
    <text evidence="1">The sequence shown here is derived from an EMBL/GenBank/DDBJ whole genome shotgun (WGS) entry which is preliminary data.</text>
</comment>
<proteinExistence type="predicted"/>
<keyword evidence="2" id="KW-1185">Reference proteome</keyword>
<dbReference type="EMBL" id="QMDX01000003">
    <property type="protein sequence ID" value="TSD14576.1"/>
    <property type="molecule type" value="Genomic_DNA"/>
</dbReference>